<dbReference type="Pfam" id="PF00271">
    <property type="entry name" value="Helicase_C"/>
    <property type="match status" value="1"/>
</dbReference>
<dbReference type="InterPro" id="IPR001650">
    <property type="entry name" value="Helicase_C-like"/>
</dbReference>
<keyword evidence="3" id="KW-0547">Nucleotide-binding</keyword>
<dbReference type="AlphaFoldDB" id="A0AAU8HS10"/>
<dbReference type="SUPFAM" id="SSF52540">
    <property type="entry name" value="P-loop containing nucleoside triphosphate hydrolases"/>
    <property type="match status" value="2"/>
</dbReference>
<gene>
    <name evidence="3" type="ORF">PRVXH_002313</name>
</gene>
<dbReference type="Pfam" id="PF00176">
    <property type="entry name" value="SNF2-rel_dom"/>
    <property type="match status" value="1"/>
</dbReference>
<dbReference type="Gene3D" id="3.40.50.10810">
    <property type="entry name" value="Tandem AAA-ATPase domain"/>
    <property type="match status" value="1"/>
</dbReference>
<dbReference type="PANTHER" id="PTHR45766:SF6">
    <property type="entry name" value="SWI_SNF-RELATED MATRIX-ASSOCIATED ACTIN-DEPENDENT REGULATOR OF CHROMATIN SUBFAMILY A-LIKE PROTEIN 1"/>
    <property type="match status" value="1"/>
</dbReference>
<dbReference type="RefSeq" id="WP_353892922.1">
    <property type="nucleotide sequence ID" value="NZ_CP159485.1"/>
</dbReference>
<name>A0AAU8HS10_9FIRM</name>
<dbReference type="InterPro" id="IPR014001">
    <property type="entry name" value="Helicase_ATP-bd"/>
</dbReference>
<dbReference type="GO" id="GO:0031297">
    <property type="term" value="P:replication fork processing"/>
    <property type="evidence" value="ECO:0007669"/>
    <property type="project" value="TreeGrafter"/>
</dbReference>
<dbReference type="PANTHER" id="PTHR45766">
    <property type="entry name" value="DNA ANNEALING HELICASE AND ENDONUCLEASE ZRANB3 FAMILY MEMBER"/>
    <property type="match status" value="1"/>
</dbReference>
<organism evidence="3">
    <name type="scientific">Proteinivorax hydrogeniformans</name>
    <dbReference type="NCBI Taxonomy" id="1826727"/>
    <lineage>
        <taxon>Bacteria</taxon>
        <taxon>Bacillati</taxon>
        <taxon>Bacillota</taxon>
        <taxon>Clostridia</taxon>
        <taxon>Eubacteriales</taxon>
        <taxon>Proteinivoracaceae</taxon>
        <taxon>Proteinivorax</taxon>
    </lineage>
</organism>
<sequence length="462" mass="52877">MKYIPYDYQEYARQWIIGKEKSALMLEMGLGKSVITLTAINDLLYDYFEISKVLVIAPLRVAESTWQEELEKWDHLKNIRLSKVLGTEKERIAALHKPAELYIINRENTQWLVDYFENKNWPFEMLVLDELSSFKSPRAKRFKALKKTKPLLKRVVGLTGTPAPNGLMDLWSQIYLLDGGERLGKTITGYRERYFLPDKRNQHVIFSYKLKEGAEEAIYEKLSDICISMKSDDYLKMPELMMNVISVNLQDGELKKYKKLEKELILSIEDTDVVASNAAVLMGKLLQMAGGAVYDEDRGVQEIHKEKLKALEDTIEAANGKPVLVFYSYKHDLQRIQKHIKDTRVLKTAEDIKDWNKGKVEVLLAHPASAGHGLNLQAGGSTIIWFGLPWSLELYGQANARLYRQGQNENVIVHHLVARGTADEDVMKALKYKEKGQLELLEAVKARVRKIKGGNDNGCKFI</sequence>
<dbReference type="InterPro" id="IPR038718">
    <property type="entry name" value="SNF2-like_sf"/>
</dbReference>
<proteinExistence type="predicted"/>
<evidence type="ECO:0000256" key="1">
    <source>
        <dbReference type="ARBA" id="ARBA00022801"/>
    </source>
</evidence>
<evidence type="ECO:0000259" key="2">
    <source>
        <dbReference type="PROSITE" id="PS51192"/>
    </source>
</evidence>
<keyword evidence="1" id="KW-0378">Hydrolase</keyword>
<dbReference type="InterPro" id="IPR000330">
    <property type="entry name" value="SNF2_N"/>
</dbReference>
<keyword evidence="3" id="KW-0067">ATP-binding</keyword>
<reference evidence="3" key="1">
    <citation type="journal article" date="2018" name="Antonie Van Leeuwenhoek">
        <title>Proteinivorax hydrogeniformans sp. nov., an anaerobic, haloalkaliphilic bacterium fermenting proteinaceous compounds with high hydrogen production.</title>
        <authorList>
            <person name="Boltyanskaya Y."/>
            <person name="Detkova E."/>
            <person name="Pimenov N."/>
            <person name="Kevbrin V."/>
        </authorList>
    </citation>
    <scope>NUCLEOTIDE SEQUENCE</scope>
    <source>
        <strain evidence="3">Z-710</strain>
    </source>
</reference>
<dbReference type="PROSITE" id="PS51192">
    <property type="entry name" value="HELICASE_ATP_BIND_1"/>
    <property type="match status" value="1"/>
</dbReference>
<feature type="domain" description="Helicase ATP-binding" evidence="2">
    <location>
        <begin position="13"/>
        <end position="180"/>
    </location>
</feature>
<dbReference type="SMART" id="SM00487">
    <property type="entry name" value="DEXDc"/>
    <property type="match status" value="1"/>
</dbReference>
<dbReference type="InterPro" id="IPR027417">
    <property type="entry name" value="P-loop_NTPase"/>
</dbReference>
<dbReference type="GO" id="GO:0016787">
    <property type="term" value="F:hydrolase activity"/>
    <property type="evidence" value="ECO:0007669"/>
    <property type="project" value="UniProtKB-KW"/>
</dbReference>
<dbReference type="GO" id="GO:0006281">
    <property type="term" value="P:DNA repair"/>
    <property type="evidence" value="ECO:0007669"/>
    <property type="project" value="TreeGrafter"/>
</dbReference>
<reference evidence="3" key="2">
    <citation type="submission" date="2024-06" db="EMBL/GenBank/DDBJ databases">
        <authorList>
            <person name="Petrova K.O."/>
            <person name="Toshchakov S.V."/>
            <person name="Boltjanskaja Y.V."/>
            <person name="Kevbrin V.V."/>
        </authorList>
    </citation>
    <scope>NUCLEOTIDE SEQUENCE</scope>
    <source>
        <strain evidence="3">Z-710</strain>
    </source>
</reference>
<dbReference type="CDD" id="cd18013">
    <property type="entry name" value="DEXQc_bact_SNF2"/>
    <property type="match status" value="1"/>
</dbReference>
<keyword evidence="3" id="KW-0347">Helicase</keyword>
<dbReference type="GO" id="GO:0005524">
    <property type="term" value="F:ATP binding"/>
    <property type="evidence" value="ECO:0007669"/>
    <property type="project" value="InterPro"/>
</dbReference>
<dbReference type="EMBL" id="CP159485">
    <property type="protein sequence ID" value="XCI28356.1"/>
    <property type="molecule type" value="Genomic_DNA"/>
</dbReference>
<dbReference type="Gene3D" id="3.40.50.300">
    <property type="entry name" value="P-loop containing nucleotide triphosphate hydrolases"/>
    <property type="match status" value="1"/>
</dbReference>
<accession>A0AAU8HS10</accession>
<protein>
    <submittedName>
        <fullName evidence="3">DEAD/DEAH box helicase</fullName>
    </submittedName>
</protein>
<evidence type="ECO:0000313" key="3">
    <source>
        <dbReference type="EMBL" id="XCI28356.1"/>
    </source>
</evidence>
<dbReference type="GO" id="GO:0004386">
    <property type="term" value="F:helicase activity"/>
    <property type="evidence" value="ECO:0007669"/>
    <property type="project" value="UniProtKB-KW"/>
</dbReference>